<feature type="region of interest" description="Disordered" evidence="5">
    <location>
        <begin position="162"/>
        <end position="193"/>
    </location>
</feature>
<dbReference type="EMBL" id="BMHT01000006">
    <property type="protein sequence ID" value="GGF18068.1"/>
    <property type="molecule type" value="Genomic_DNA"/>
</dbReference>
<dbReference type="InterPro" id="IPR006664">
    <property type="entry name" value="OMP_bac"/>
</dbReference>
<dbReference type="PRINTS" id="PR01021">
    <property type="entry name" value="OMPADOMAIN"/>
</dbReference>
<dbReference type="InterPro" id="IPR006665">
    <property type="entry name" value="OmpA-like"/>
</dbReference>
<dbReference type="RefSeq" id="WP_188815037.1">
    <property type="nucleotide sequence ID" value="NZ_BMHT01000006.1"/>
</dbReference>
<feature type="compositionally biased region" description="Basic residues" evidence="5">
    <location>
        <begin position="502"/>
        <end position="520"/>
    </location>
</feature>
<organism evidence="7 8">
    <name type="scientific">Hymenobacter cavernae</name>
    <dbReference type="NCBI Taxonomy" id="2044852"/>
    <lineage>
        <taxon>Bacteria</taxon>
        <taxon>Pseudomonadati</taxon>
        <taxon>Bacteroidota</taxon>
        <taxon>Cytophagia</taxon>
        <taxon>Cytophagales</taxon>
        <taxon>Hymenobacteraceae</taxon>
        <taxon>Hymenobacter</taxon>
    </lineage>
</organism>
<evidence type="ECO:0000313" key="8">
    <source>
        <dbReference type="Proteomes" id="UP000632273"/>
    </source>
</evidence>
<name>A0ABQ1UIA3_9BACT</name>
<evidence type="ECO:0000256" key="3">
    <source>
        <dbReference type="ARBA" id="ARBA00023237"/>
    </source>
</evidence>
<dbReference type="SUPFAM" id="SSF103088">
    <property type="entry name" value="OmpA-like"/>
    <property type="match status" value="1"/>
</dbReference>
<proteinExistence type="predicted"/>
<dbReference type="InterPro" id="IPR036737">
    <property type="entry name" value="OmpA-like_sf"/>
</dbReference>
<keyword evidence="8" id="KW-1185">Reference proteome</keyword>
<sequence length="538" mass="57753">MREEGTILESISACFTEELLQRLSATLGPSPSVIRQALDRVVPLVINSLQNWVARPTGVEVLWNLTRHAHEASFLNQLHTPAAFEGRGGRLMQDLLGDTYMGIISPLRAGADLSEASFALLMEVAVATVLGTFGKYAADHQLDATRLSRWLRQQQSVVPVLPPAQAGNFVPPPLSPTPRTKPASAPKPSSPEKDVLHRFTVAGAGTWEKVGGGITFTPSRRGNWLTKRRRWQLALLVVLVLGVGYLASSYLNQSEPTTALASAPPAEAPLEAANVVAASYNDPNAPVSEPLATAVPAGHYDPSTDTYIYTIGQPLVLTLPDGSKQRVGTNSTEYRLYRLLTDPSQRFDGQSLASGWINVDRVYFTPGQATLTAESQQQLQNLASILKAFPQARIKLGGYTDSIGDPQKNLLLSQSRAATAMQALVKLGVDPNRLQAEGYGAQHFVASNAGPVGRALNRRLSLQVLDNMGALTAAKVPAAAMPVAAAAAASATAAHAAPAHTRTTKATKARRSVRRKTKSSRWFKGILQRLRGKKAHRS</sequence>
<dbReference type="Proteomes" id="UP000632273">
    <property type="component" value="Unassembled WGS sequence"/>
</dbReference>
<keyword evidence="3" id="KW-0998">Cell outer membrane</keyword>
<evidence type="ECO:0000313" key="7">
    <source>
        <dbReference type="EMBL" id="GGF18068.1"/>
    </source>
</evidence>
<dbReference type="PANTHER" id="PTHR30329:SF21">
    <property type="entry name" value="LIPOPROTEIN YIAD-RELATED"/>
    <property type="match status" value="1"/>
</dbReference>
<feature type="region of interest" description="Disordered" evidence="5">
    <location>
        <begin position="494"/>
        <end position="520"/>
    </location>
</feature>
<evidence type="ECO:0000256" key="4">
    <source>
        <dbReference type="PROSITE-ProRule" id="PRU00473"/>
    </source>
</evidence>
<comment type="subcellular location">
    <subcellularLocation>
        <location evidence="1">Cell outer membrane</location>
    </subcellularLocation>
</comment>
<feature type="compositionally biased region" description="Low complexity" evidence="5">
    <location>
        <begin position="177"/>
        <end position="187"/>
    </location>
</feature>
<protein>
    <recommendedName>
        <fullName evidence="6">OmpA-like domain-containing protein</fullName>
    </recommendedName>
</protein>
<gene>
    <name evidence="7" type="ORF">GCM10011383_31910</name>
</gene>
<feature type="domain" description="OmpA-like" evidence="6">
    <location>
        <begin position="351"/>
        <end position="468"/>
    </location>
</feature>
<evidence type="ECO:0000259" key="6">
    <source>
        <dbReference type="PROSITE" id="PS51123"/>
    </source>
</evidence>
<dbReference type="PANTHER" id="PTHR30329">
    <property type="entry name" value="STATOR ELEMENT OF FLAGELLAR MOTOR COMPLEX"/>
    <property type="match status" value="1"/>
</dbReference>
<evidence type="ECO:0000256" key="2">
    <source>
        <dbReference type="ARBA" id="ARBA00023136"/>
    </source>
</evidence>
<keyword evidence="2 4" id="KW-0472">Membrane</keyword>
<evidence type="ECO:0000256" key="5">
    <source>
        <dbReference type="SAM" id="MobiDB-lite"/>
    </source>
</evidence>
<dbReference type="InterPro" id="IPR009282">
    <property type="entry name" value="DUF937"/>
</dbReference>
<dbReference type="CDD" id="cd07185">
    <property type="entry name" value="OmpA_C-like"/>
    <property type="match status" value="1"/>
</dbReference>
<dbReference type="Pfam" id="PF06078">
    <property type="entry name" value="DUF937"/>
    <property type="match status" value="1"/>
</dbReference>
<dbReference type="InterPro" id="IPR050330">
    <property type="entry name" value="Bact_OuterMem_StrucFunc"/>
</dbReference>
<reference evidence="8" key="1">
    <citation type="journal article" date="2019" name="Int. J. Syst. Evol. Microbiol.">
        <title>The Global Catalogue of Microorganisms (GCM) 10K type strain sequencing project: providing services to taxonomists for standard genome sequencing and annotation.</title>
        <authorList>
            <consortium name="The Broad Institute Genomics Platform"/>
            <consortium name="The Broad Institute Genome Sequencing Center for Infectious Disease"/>
            <person name="Wu L."/>
            <person name="Ma J."/>
        </authorList>
    </citation>
    <scope>NUCLEOTIDE SEQUENCE [LARGE SCALE GENOMIC DNA]</scope>
    <source>
        <strain evidence="8">CGMCC 1.15197</strain>
    </source>
</reference>
<dbReference type="PROSITE" id="PS51123">
    <property type="entry name" value="OMPA_2"/>
    <property type="match status" value="1"/>
</dbReference>
<dbReference type="Gene3D" id="3.30.1330.60">
    <property type="entry name" value="OmpA-like domain"/>
    <property type="match status" value="1"/>
</dbReference>
<dbReference type="Pfam" id="PF00691">
    <property type="entry name" value="OmpA"/>
    <property type="match status" value="1"/>
</dbReference>
<evidence type="ECO:0000256" key="1">
    <source>
        <dbReference type="ARBA" id="ARBA00004442"/>
    </source>
</evidence>
<comment type="caution">
    <text evidence="7">The sequence shown here is derived from an EMBL/GenBank/DDBJ whole genome shotgun (WGS) entry which is preliminary data.</text>
</comment>
<accession>A0ABQ1UIA3</accession>